<accession>B7Q1G2</accession>
<dbReference type="PANTHER" id="PTHR46983:SF3">
    <property type="entry name" value="CHPADIPLOID STATE MAINTENANCE PROTEIN CHPA"/>
    <property type="match status" value="1"/>
</dbReference>
<evidence type="ECO:0000256" key="4">
    <source>
        <dbReference type="SAM" id="MobiDB-lite"/>
    </source>
</evidence>
<name>B7Q1G2_IXOSC</name>
<protein>
    <submittedName>
        <fullName evidence="7 8">Cysteine and histidine-rich domain (Chord)-containing, zinc binding protein, putative</fullName>
    </submittedName>
</protein>
<dbReference type="SUPFAM" id="SSF49764">
    <property type="entry name" value="HSP20-like chaperones"/>
    <property type="match status" value="1"/>
</dbReference>
<evidence type="ECO:0000259" key="5">
    <source>
        <dbReference type="PROSITE" id="PS51203"/>
    </source>
</evidence>
<evidence type="ECO:0000256" key="3">
    <source>
        <dbReference type="ARBA" id="ARBA00022833"/>
    </source>
</evidence>
<dbReference type="PROSITE" id="PS51401">
    <property type="entry name" value="CHORD"/>
    <property type="match status" value="2"/>
</dbReference>
<reference evidence="7 9" key="1">
    <citation type="submission" date="2008-03" db="EMBL/GenBank/DDBJ databases">
        <title>Annotation of Ixodes scapularis.</title>
        <authorList>
            <consortium name="Ixodes scapularis Genome Project Consortium"/>
            <person name="Caler E."/>
            <person name="Hannick L.I."/>
            <person name="Bidwell S."/>
            <person name="Joardar V."/>
            <person name="Thiagarajan M."/>
            <person name="Amedeo P."/>
            <person name="Galinsky K.J."/>
            <person name="Schobel S."/>
            <person name="Inman J."/>
            <person name="Hostetler J."/>
            <person name="Miller J."/>
            <person name="Hammond M."/>
            <person name="Megy K."/>
            <person name="Lawson D."/>
            <person name="Kodira C."/>
            <person name="Sutton G."/>
            <person name="Meyer J."/>
            <person name="Hill C.A."/>
            <person name="Birren B."/>
            <person name="Nene V."/>
            <person name="Collins F."/>
            <person name="Alarcon-Chaidez F."/>
            <person name="Wikel S."/>
            <person name="Strausberg R."/>
        </authorList>
    </citation>
    <scope>NUCLEOTIDE SEQUENCE [LARGE SCALE GENOMIC DNA]</scope>
    <source>
        <strain evidence="9">Wikel</strain>
        <strain evidence="7">Wikel colony</strain>
    </source>
</reference>
<dbReference type="Proteomes" id="UP000001555">
    <property type="component" value="Unassembled WGS sequence"/>
</dbReference>
<keyword evidence="10" id="KW-1267">Proteomics identification</keyword>
<keyword evidence="3" id="KW-0862">Zinc</keyword>
<feature type="region of interest" description="Disordered" evidence="4">
    <location>
        <begin position="315"/>
        <end position="334"/>
    </location>
</feature>
<dbReference type="Gene3D" id="2.60.40.790">
    <property type="match status" value="1"/>
</dbReference>
<dbReference type="OMA" id="KGYTCCK"/>
<proteinExistence type="evidence at protein level"/>
<sequence>MAQNLVQCYNTGCLEKFDPNKNTADACTHHPGKPVFHDAYKSWSCCKKKTTDFTEFLNIKGCTKSYHRDQKPVESPKPERKTDAENQNVNPDRPPEAPRPTVPLVRPDENQPLVLLQSSVGSSLVPLLSKLSLAKKGEASESEADTTVSLGTSCKNAGCQQSYQGEQSNLEICLYHSGFPIFHEGMKYWTCCQRKTSDFANFLEQRGCTSGSHLWIKKKNAEGDQATCRYDWHQTASHVVVSIFSKVPIPELSRVEANPVKLHLHITFGEDRCLFSQTFLLSGVIDVEKSCVQYLGTKVEVKLKKAEPMSWRHLAVPQAKQTSAQDGEGDNDSA</sequence>
<dbReference type="InterPro" id="IPR008978">
    <property type="entry name" value="HSP20-like_chaperone"/>
</dbReference>
<keyword evidence="2" id="KW-0677">Repeat</keyword>
<dbReference type="EnsemblMetazoa" id="ISCW020523-RA">
    <property type="protein sequence ID" value="ISCW020523-PA"/>
    <property type="gene ID" value="ISCW020523"/>
</dbReference>
<dbReference type="Pfam" id="PF04968">
    <property type="entry name" value="CHORD"/>
    <property type="match status" value="2"/>
</dbReference>
<dbReference type="GO" id="GO:0051298">
    <property type="term" value="P:centrosome duplication"/>
    <property type="evidence" value="ECO:0000318"/>
    <property type="project" value="GO_Central"/>
</dbReference>
<dbReference type="EMBL" id="DS837710">
    <property type="protein sequence ID" value="EEC12684.1"/>
    <property type="molecule type" value="Genomic_DNA"/>
</dbReference>
<feature type="domain" description="CS" evidence="5">
    <location>
        <begin position="225"/>
        <end position="315"/>
    </location>
</feature>
<dbReference type="Gene3D" id="4.10.1130.20">
    <property type="match status" value="2"/>
</dbReference>
<dbReference type="InParanoid" id="B7Q1G2"/>
<dbReference type="PANTHER" id="PTHR46983">
    <property type="entry name" value="CYSTEINE AND HISTIDINE-RICH DOMAIN-CONTAINING PROTEIN 1"/>
    <property type="match status" value="1"/>
</dbReference>
<dbReference type="STRING" id="6945.B7Q1G2"/>
<dbReference type="PaxDb" id="6945-B7Q1G2"/>
<dbReference type="InterPro" id="IPR039790">
    <property type="entry name" value="CHRD1"/>
</dbReference>
<feature type="compositionally biased region" description="Basic and acidic residues" evidence="4">
    <location>
        <begin position="67"/>
        <end position="84"/>
    </location>
</feature>
<evidence type="ECO:0007829" key="10">
    <source>
        <dbReference type="PeptideAtlas" id="B7Q1G2"/>
    </source>
</evidence>
<dbReference type="OrthoDB" id="10261079at2759"/>
<feature type="domain" description="CHORD" evidence="6">
    <location>
        <begin position="8"/>
        <end position="67"/>
    </location>
</feature>
<evidence type="ECO:0000313" key="9">
    <source>
        <dbReference type="Proteomes" id="UP000001555"/>
    </source>
</evidence>
<evidence type="ECO:0000256" key="2">
    <source>
        <dbReference type="ARBA" id="ARBA00022737"/>
    </source>
</evidence>
<dbReference type="InterPro" id="IPR007051">
    <property type="entry name" value="CHORD_dom"/>
</dbReference>
<evidence type="ECO:0000256" key="1">
    <source>
        <dbReference type="ARBA" id="ARBA00022723"/>
    </source>
</evidence>
<keyword evidence="1" id="KW-0479">Metal-binding</keyword>
<evidence type="ECO:0000313" key="7">
    <source>
        <dbReference type="EMBL" id="EEC12684.1"/>
    </source>
</evidence>
<dbReference type="GO" id="GO:0008270">
    <property type="term" value="F:zinc ion binding"/>
    <property type="evidence" value="ECO:0000318"/>
    <property type="project" value="GO_Central"/>
</dbReference>
<dbReference type="InterPro" id="IPR007052">
    <property type="entry name" value="CS_dom"/>
</dbReference>
<dbReference type="Pfam" id="PF04969">
    <property type="entry name" value="CS"/>
    <property type="match status" value="1"/>
</dbReference>
<dbReference type="AlphaFoldDB" id="B7Q1G2"/>
<dbReference type="PROSITE" id="PS51203">
    <property type="entry name" value="CS"/>
    <property type="match status" value="1"/>
</dbReference>
<dbReference type="HOGENOM" id="CLU_040079_0_0_1"/>
<keyword evidence="9" id="KW-1185">Reference proteome</keyword>
<evidence type="ECO:0000313" key="8">
    <source>
        <dbReference type="EnsemblMetazoa" id="ISCW020523-PA"/>
    </source>
</evidence>
<dbReference type="FunCoup" id="B7Q1G2">
    <property type="interactions" value="1766"/>
</dbReference>
<feature type="region of interest" description="Disordered" evidence="4">
    <location>
        <begin position="67"/>
        <end position="106"/>
    </location>
</feature>
<dbReference type="VEuPathDB" id="VectorBase:ISCP_010917"/>
<reference evidence="8" key="2">
    <citation type="submission" date="2020-05" db="UniProtKB">
        <authorList>
            <consortium name="EnsemblMetazoa"/>
        </authorList>
    </citation>
    <scope>IDENTIFICATION</scope>
    <source>
        <strain evidence="8">wikel</strain>
    </source>
</reference>
<dbReference type="VEuPathDB" id="VectorBase:ISCI020523"/>
<gene>
    <name evidence="7" type="ORF">IscW_ISCW020523</name>
</gene>
<evidence type="ECO:0000259" key="6">
    <source>
        <dbReference type="PROSITE" id="PS51401"/>
    </source>
</evidence>
<feature type="domain" description="CHORD" evidence="6">
    <location>
        <begin position="154"/>
        <end position="213"/>
    </location>
</feature>
<dbReference type="VEuPathDB" id="VectorBase:ISCW020523"/>
<dbReference type="EMBL" id="ABJB010007718">
    <property type="status" value="NOT_ANNOTATED_CDS"/>
    <property type="molecule type" value="Genomic_DNA"/>
</dbReference>
<organism>
    <name type="scientific">Ixodes scapularis</name>
    <name type="common">Black-legged tick</name>
    <name type="synonym">Deer tick</name>
    <dbReference type="NCBI Taxonomy" id="6945"/>
    <lineage>
        <taxon>Eukaryota</taxon>
        <taxon>Metazoa</taxon>
        <taxon>Ecdysozoa</taxon>
        <taxon>Arthropoda</taxon>
        <taxon>Chelicerata</taxon>
        <taxon>Arachnida</taxon>
        <taxon>Acari</taxon>
        <taxon>Parasitiformes</taxon>
        <taxon>Ixodida</taxon>
        <taxon>Ixodoidea</taxon>
        <taxon>Ixodidae</taxon>
        <taxon>Ixodinae</taxon>
        <taxon>Ixodes</taxon>
    </lineage>
</organism>